<gene>
    <name evidence="7" type="ORF">JAO82_00495</name>
</gene>
<dbReference type="Gene3D" id="2.10.109.10">
    <property type="entry name" value="Umud Fragment, subunit A"/>
    <property type="match status" value="1"/>
</dbReference>
<dbReference type="Pfam" id="PF00717">
    <property type="entry name" value="Peptidase_S24"/>
    <property type="match status" value="1"/>
</dbReference>
<evidence type="ECO:0000256" key="3">
    <source>
        <dbReference type="ARBA" id="ARBA00023015"/>
    </source>
</evidence>
<dbReference type="InterPro" id="IPR001387">
    <property type="entry name" value="Cro/C1-type_HTH"/>
</dbReference>
<dbReference type="PROSITE" id="PS50943">
    <property type="entry name" value="HTH_CROC1"/>
    <property type="match status" value="1"/>
</dbReference>
<comment type="caution">
    <text evidence="7">The sequence shown here is derived from an EMBL/GenBank/DDBJ whole genome shotgun (WGS) entry which is preliminary data.</text>
</comment>
<keyword evidence="3" id="KW-0805">Transcription regulation</keyword>
<dbReference type="SUPFAM" id="SSF51306">
    <property type="entry name" value="LexA/Signal peptidase"/>
    <property type="match status" value="1"/>
</dbReference>
<proteinExistence type="predicted"/>
<dbReference type="Proteomes" id="UP000613255">
    <property type="component" value="Unassembled WGS sequence"/>
</dbReference>
<keyword evidence="4" id="KW-0238">DNA-binding</keyword>
<keyword evidence="2" id="KW-0378">Hydrolase</keyword>
<keyword evidence="5" id="KW-0804">Transcription</keyword>
<keyword evidence="1" id="KW-0645">Protease</keyword>
<dbReference type="PROSITE" id="PS00501">
    <property type="entry name" value="SPASE_I_1"/>
    <property type="match status" value="1"/>
</dbReference>
<dbReference type="GO" id="GO:0003677">
    <property type="term" value="F:DNA binding"/>
    <property type="evidence" value="ECO:0007669"/>
    <property type="project" value="UniProtKB-KW"/>
</dbReference>
<feature type="domain" description="HTH cro/C1-type" evidence="6">
    <location>
        <begin position="8"/>
        <end position="63"/>
    </location>
</feature>
<dbReference type="SUPFAM" id="SSF47413">
    <property type="entry name" value="lambda repressor-like DNA-binding domains"/>
    <property type="match status" value="1"/>
</dbReference>
<name>A0A934LX94_9RHOB</name>
<evidence type="ECO:0000313" key="7">
    <source>
        <dbReference type="EMBL" id="MBI6628347.1"/>
    </source>
</evidence>
<dbReference type="SMART" id="SM00530">
    <property type="entry name" value="HTH_XRE"/>
    <property type="match status" value="1"/>
</dbReference>
<evidence type="ECO:0000256" key="2">
    <source>
        <dbReference type="ARBA" id="ARBA00022801"/>
    </source>
</evidence>
<evidence type="ECO:0000256" key="5">
    <source>
        <dbReference type="ARBA" id="ARBA00023163"/>
    </source>
</evidence>
<dbReference type="InterPro" id="IPR019756">
    <property type="entry name" value="Pept_S26A_signal_pept_1_Ser-AS"/>
</dbReference>
<evidence type="ECO:0000313" key="8">
    <source>
        <dbReference type="Proteomes" id="UP000613255"/>
    </source>
</evidence>
<dbReference type="InterPro" id="IPR039418">
    <property type="entry name" value="LexA-like"/>
</dbReference>
<keyword evidence="8" id="KW-1185">Reference proteome</keyword>
<dbReference type="EMBL" id="JAEIJD010000001">
    <property type="protein sequence ID" value="MBI6628347.1"/>
    <property type="molecule type" value="Genomic_DNA"/>
</dbReference>
<dbReference type="PANTHER" id="PTHR40661">
    <property type="match status" value="1"/>
</dbReference>
<dbReference type="GO" id="GO:0006508">
    <property type="term" value="P:proteolysis"/>
    <property type="evidence" value="ECO:0007669"/>
    <property type="project" value="UniProtKB-KW"/>
</dbReference>
<accession>A0A934LX94</accession>
<evidence type="ECO:0000259" key="6">
    <source>
        <dbReference type="PROSITE" id="PS50943"/>
    </source>
</evidence>
<dbReference type="InterPro" id="IPR015927">
    <property type="entry name" value="Peptidase_S24_S26A/B/C"/>
</dbReference>
<dbReference type="InterPro" id="IPR036286">
    <property type="entry name" value="LexA/Signal_pep-like_sf"/>
</dbReference>
<evidence type="ECO:0000256" key="1">
    <source>
        <dbReference type="ARBA" id="ARBA00022670"/>
    </source>
</evidence>
<protein>
    <submittedName>
        <fullName evidence="7">Helix-turn-helix transcriptional regulator</fullName>
    </submittedName>
</protein>
<dbReference type="InterPro" id="IPR010982">
    <property type="entry name" value="Lambda_DNA-bd_dom_sf"/>
</dbReference>
<sequence>MNAIYDRLKEAREKAGYETAADAAGAFGWPYPTYAAHENGSRGFRAETAQRYAKAFRVTAHWLLYGDENIDRVEDGEPAPSNAALVPVYDVAASAGNGTVVEYEAEIYSLAFPPDYLKKLTSSSPTNLAIISVKGDSMDPTLVDDDVVLLDTSKTNLSFDGLFVIRFDDALHVKRVGRSAKPGHVTIISDNTAFRDIEASKGDLNVVGKVLWYGRKV</sequence>
<dbReference type="GO" id="GO:0004252">
    <property type="term" value="F:serine-type endopeptidase activity"/>
    <property type="evidence" value="ECO:0007669"/>
    <property type="project" value="InterPro"/>
</dbReference>
<dbReference type="CDD" id="cd00093">
    <property type="entry name" value="HTH_XRE"/>
    <property type="match status" value="1"/>
</dbReference>
<dbReference type="AlphaFoldDB" id="A0A934LX94"/>
<reference evidence="7" key="1">
    <citation type="submission" date="2020-12" db="EMBL/GenBank/DDBJ databases">
        <title>Pontibaca salina gen. nov., sp. nov., isolated from marine sediment.</title>
        <authorList>
            <person name="Bo J."/>
            <person name="Wang S."/>
            <person name="Song X."/>
            <person name="Du Z."/>
        </authorList>
    </citation>
    <scope>NUCLEOTIDE SEQUENCE</scope>
    <source>
        <strain evidence="7">S1109L</strain>
    </source>
</reference>
<dbReference type="CDD" id="cd06529">
    <property type="entry name" value="S24_LexA-like"/>
    <property type="match status" value="1"/>
</dbReference>
<organism evidence="7 8">
    <name type="scientific">Pontibaca salina</name>
    <dbReference type="NCBI Taxonomy" id="2795731"/>
    <lineage>
        <taxon>Bacteria</taxon>
        <taxon>Pseudomonadati</taxon>
        <taxon>Pseudomonadota</taxon>
        <taxon>Alphaproteobacteria</taxon>
        <taxon>Rhodobacterales</taxon>
        <taxon>Roseobacteraceae</taxon>
        <taxon>Pontibaca</taxon>
    </lineage>
</organism>
<dbReference type="PANTHER" id="PTHR40661:SF3">
    <property type="entry name" value="FELS-1 PROPHAGE TRANSCRIPTIONAL REGULATOR"/>
    <property type="match status" value="1"/>
</dbReference>
<dbReference type="GO" id="GO:0016020">
    <property type="term" value="C:membrane"/>
    <property type="evidence" value="ECO:0007669"/>
    <property type="project" value="InterPro"/>
</dbReference>
<dbReference type="RefSeq" id="WP_198684376.1">
    <property type="nucleotide sequence ID" value="NZ_JAEIJD010000001.1"/>
</dbReference>
<evidence type="ECO:0000256" key="4">
    <source>
        <dbReference type="ARBA" id="ARBA00023125"/>
    </source>
</evidence>
<dbReference type="Gene3D" id="1.10.260.40">
    <property type="entry name" value="lambda repressor-like DNA-binding domains"/>
    <property type="match status" value="1"/>
</dbReference>